<gene>
    <name evidence="1" type="ORF">GTP45_00880</name>
</gene>
<evidence type="ECO:0000313" key="1">
    <source>
        <dbReference type="EMBL" id="MYM65386.1"/>
    </source>
</evidence>
<dbReference type="SUPFAM" id="SSF143011">
    <property type="entry name" value="RelE-like"/>
    <property type="match status" value="1"/>
</dbReference>
<dbReference type="Gene3D" id="3.30.2310.20">
    <property type="entry name" value="RelE-like"/>
    <property type="match status" value="1"/>
</dbReference>
<evidence type="ECO:0000313" key="2">
    <source>
        <dbReference type="Proteomes" id="UP000450012"/>
    </source>
</evidence>
<reference evidence="1 2" key="1">
    <citation type="submission" date="2019-12" db="EMBL/GenBank/DDBJ databases">
        <title>Novel species isolated from a subtropical stream in China.</title>
        <authorList>
            <person name="Lu H."/>
        </authorList>
    </citation>
    <scope>NUCLEOTIDE SEQUENCE [LARGE SCALE GENOMIC DNA]</scope>
    <source>
        <strain evidence="1 2">FT55W</strain>
    </source>
</reference>
<organism evidence="1 2">
    <name type="scientific">Duganella rivi</name>
    <dbReference type="NCBI Taxonomy" id="2666083"/>
    <lineage>
        <taxon>Bacteria</taxon>
        <taxon>Pseudomonadati</taxon>
        <taxon>Pseudomonadota</taxon>
        <taxon>Betaproteobacteria</taxon>
        <taxon>Burkholderiales</taxon>
        <taxon>Oxalobacteraceae</taxon>
        <taxon>Telluria group</taxon>
        <taxon>Duganella</taxon>
    </lineage>
</organism>
<dbReference type="InterPro" id="IPR035093">
    <property type="entry name" value="RelE/ParE_toxin_dom_sf"/>
</dbReference>
<dbReference type="EMBL" id="WWCK01000001">
    <property type="protein sequence ID" value="MYM65386.1"/>
    <property type="molecule type" value="Genomic_DNA"/>
</dbReference>
<protein>
    <recommendedName>
        <fullName evidence="3">Type II toxin-antitoxin system RelE/ParE family toxin</fullName>
    </recommendedName>
</protein>
<accession>A0A7X4GLU7</accession>
<evidence type="ECO:0008006" key="3">
    <source>
        <dbReference type="Google" id="ProtNLM"/>
    </source>
</evidence>
<sequence>MHTSGPHITTLKRLPRFERDYKSLSSKLQQAVAAAVADLMKHPIPNSRRLHSLRGHRNPKIFTIDVMSNHAYKISFEIDGETAILRRVATHKHIDDAP</sequence>
<keyword evidence="2" id="KW-1185">Reference proteome</keyword>
<name>A0A7X4GLU7_9BURK</name>
<dbReference type="Proteomes" id="UP000450012">
    <property type="component" value="Unassembled WGS sequence"/>
</dbReference>
<proteinExistence type="predicted"/>
<comment type="caution">
    <text evidence="1">The sequence shown here is derived from an EMBL/GenBank/DDBJ whole genome shotgun (WGS) entry which is preliminary data.</text>
</comment>
<dbReference type="AlphaFoldDB" id="A0A7X4GLU7"/>
<dbReference type="RefSeq" id="WP_161012000.1">
    <property type="nucleotide sequence ID" value="NZ_WWCK01000001.1"/>
</dbReference>